<dbReference type="EMBL" id="BTGU01000070">
    <property type="protein sequence ID" value="GMN57454.1"/>
    <property type="molecule type" value="Genomic_DNA"/>
</dbReference>
<feature type="compositionally biased region" description="Basic and acidic residues" evidence="4">
    <location>
        <begin position="194"/>
        <end position="209"/>
    </location>
</feature>
<evidence type="ECO:0000256" key="4">
    <source>
        <dbReference type="SAM" id="MobiDB-lite"/>
    </source>
</evidence>
<protein>
    <recommendedName>
        <fullName evidence="5">DRBM domain-containing protein</fullName>
    </recommendedName>
</protein>
<feature type="region of interest" description="Disordered" evidence="4">
    <location>
        <begin position="194"/>
        <end position="240"/>
    </location>
</feature>
<proteinExistence type="predicted"/>
<feature type="compositionally biased region" description="Polar residues" evidence="4">
    <location>
        <begin position="473"/>
        <end position="484"/>
    </location>
</feature>
<feature type="compositionally biased region" description="Basic residues" evidence="4">
    <location>
        <begin position="215"/>
        <end position="224"/>
    </location>
</feature>
<accession>A0AA88IX24</accession>
<dbReference type="GO" id="GO:0003725">
    <property type="term" value="F:double-stranded RNA binding"/>
    <property type="evidence" value="ECO:0007669"/>
    <property type="project" value="InterPro"/>
</dbReference>
<dbReference type="Gene3D" id="3.30.160.20">
    <property type="match status" value="2"/>
</dbReference>
<dbReference type="InterPro" id="IPR044450">
    <property type="entry name" value="AtDRB-like_DSRM_1"/>
</dbReference>
<gene>
    <name evidence="6" type="ORF">TIFTF001_026563</name>
</gene>
<feature type="compositionally biased region" description="Low complexity" evidence="4">
    <location>
        <begin position="285"/>
        <end position="301"/>
    </location>
</feature>
<feature type="compositionally biased region" description="Low complexity" evidence="4">
    <location>
        <begin position="376"/>
        <end position="391"/>
    </location>
</feature>
<feature type="compositionally biased region" description="Low complexity" evidence="4">
    <location>
        <begin position="456"/>
        <end position="465"/>
    </location>
</feature>
<comment type="caution">
    <text evidence="6">The sequence shown here is derived from an EMBL/GenBank/DDBJ whole genome shotgun (WGS) entry which is preliminary data.</text>
</comment>
<evidence type="ECO:0000256" key="2">
    <source>
        <dbReference type="ARBA" id="ARBA00022884"/>
    </source>
</evidence>
<keyword evidence="7" id="KW-1185">Reference proteome</keyword>
<dbReference type="InterPro" id="IPR014720">
    <property type="entry name" value="dsRBD_dom"/>
</dbReference>
<feature type="domain" description="DRBM" evidence="5">
    <location>
        <begin position="1"/>
        <end position="70"/>
    </location>
</feature>
<dbReference type="InterPro" id="IPR044451">
    <property type="entry name" value="AtDRB-like_DSRM_2"/>
</dbReference>
<dbReference type="Pfam" id="PF00035">
    <property type="entry name" value="dsrm"/>
    <property type="match status" value="2"/>
</dbReference>
<dbReference type="AlphaFoldDB" id="A0AA88IX24"/>
<evidence type="ECO:0000313" key="6">
    <source>
        <dbReference type="EMBL" id="GMN57454.1"/>
    </source>
</evidence>
<evidence type="ECO:0000313" key="7">
    <source>
        <dbReference type="Proteomes" id="UP001187192"/>
    </source>
</evidence>
<name>A0AA88IX24_FICCA</name>
<dbReference type="PANTHER" id="PTHR46031">
    <property type="match status" value="1"/>
</dbReference>
<dbReference type="Proteomes" id="UP001187192">
    <property type="component" value="Unassembled WGS sequence"/>
</dbReference>
<feature type="region of interest" description="Disordered" evidence="4">
    <location>
        <begin position="419"/>
        <end position="484"/>
    </location>
</feature>
<organism evidence="6 7">
    <name type="scientific">Ficus carica</name>
    <name type="common">Common fig</name>
    <dbReference type="NCBI Taxonomy" id="3494"/>
    <lineage>
        <taxon>Eukaryota</taxon>
        <taxon>Viridiplantae</taxon>
        <taxon>Streptophyta</taxon>
        <taxon>Embryophyta</taxon>
        <taxon>Tracheophyta</taxon>
        <taxon>Spermatophyta</taxon>
        <taxon>Magnoliopsida</taxon>
        <taxon>eudicotyledons</taxon>
        <taxon>Gunneridae</taxon>
        <taxon>Pentapetalae</taxon>
        <taxon>rosids</taxon>
        <taxon>fabids</taxon>
        <taxon>Rosales</taxon>
        <taxon>Moraceae</taxon>
        <taxon>Ficeae</taxon>
        <taxon>Ficus</taxon>
    </lineage>
</organism>
<feature type="domain" description="DRBM" evidence="5">
    <location>
        <begin position="87"/>
        <end position="155"/>
    </location>
</feature>
<dbReference type="PROSITE" id="PS50137">
    <property type="entry name" value="DS_RBD"/>
    <property type="match status" value="2"/>
</dbReference>
<dbReference type="CDD" id="cd19907">
    <property type="entry name" value="DSRM_AtDRB-like_rpt1"/>
    <property type="match status" value="1"/>
</dbReference>
<keyword evidence="1" id="KW-0677">Repeat</keyword>
<evidence type="ECO:0000259" key="5">
    <source>
        <dbReference type="PROSITE" id="PS50137"/>
    </source>
</evidence>
<dbReference type="CDD" id="cd19908">
    <property type="entry name" value="DSRM_AtDRB-like_rpt2"/>
    <property type="match status" value="1"/>
</dbReference>
<evidence type="ECO:0000256" key="1">
    <source>
        <dbReference type="ARBA" id="ARBA00022737"/>
    </source>
</evidence>
<feature type="region of interest" description="Disordered" evidence="4">
    <location>
        <begin position="278"/>
        <end position="301"/>
    </location>
</feature>
<evidence type="ECO:0000256" key="3">
    <source>
        <dbReference type="PROSITE-ProRule" id="PRU00266"/>
    </source>
</evidence>
<feature type="region of interest" description="Disordered" evidence="4">
    <location>
        <begin position="374"/>
        <end position="404"/>
    </location>
</feature>
<reference evidence="6" key="1">
    <citation type="submission" date="2023-07" db="EMBL/GenBank/DDBJ databases">
        <title>draft genome sequence of fig (Ficus carica).</title>
        <authorList>
            <person name="Takahashi T."/>
            <person name="Nishimura K."/>
        </authorList>
    </citation>
    <scope>NUCLEOTIDE SEQUENCE</scope>
</reference>
<dbReference type="FunFam" id="3.30.160.20:FF:000036">
    <property type="entry name" value="Double-stranded RNA-binding protein 2"/>
    <property type="match status" value="2"/>
</dbReference>
<dbReference type="PANTHER" id="PTHR46031:SF29">
    <property type="entry name" value="DRBM DOMAIN-CONTAINING PROTEIN"/>
    <property type="match status" value="1"/>
</dbReference>
<feature type="compositionally biased region" description="Pro residues" evidence="4">
    <location>
        <begin position="422"/>
        <end position="431"/>
    </location>
</feature>
<dbReference type="SMART" id="SM00358">
    <property type="entry name" value="DSRM"/>
    <property type="match status" value="2"/>
</dbReference>
<dbReference type="SUPFAM" id="SSF54768">
    <property type="entry name" value="dsRNA-binding domain-like"/>
    <property type="match status" value="2"/>
</dbReference>
<feature type="region of interest" description="Disordered" evidence="4">
    <location>
        <begin position="319"/>
        <end position="341"/>
    </location>
</feature>
<keyword evidence="2 3" id="KW-0694">RNA-binding</keyword>
<sequence length="484" mass="52800">MYKNQLQELAQRSCFNLPSYACIREGPDHAPRFKASVNFNGEIFESSIYCTTLRQAEHSAAEVALNVLSSRGPSRSLTARVLDETGIYKNLLQETAHRAGLRLPVYTTVRSGPGHVPTFTCTVELAGMNFTGDSAKTKKQAEKNAAIAAWSALNKTRSPALDSFHAVPRLATNKVESNEEQKQASVTRVLSNYRPKDDANKHVVRRREQQNPPKRIFRSSHHHNNNNNNNNIIPASTSNSNMMSLHDDERWKLMDLVMELGQQDGSLQKHLNSFASLLPPPPPRTSSKILPPRPPKTTTTIKTTVSSHCSAYSSIDRPIPVQVRSRTSQIVPPPPLDQDHHQKNEEEWLGKNNHPIEREGLVYGSSSSFSTGKLASFGSSSSSSSSSSGISVPRRMYSGQYSPHPHRMAPAVHIRSVIPVCASPPPPPPPSSATTTTEETPKSISNASCCSPPPSTTTTSTSVSTQPGGGDVSTASSKFNKLQL</sequence>